<name>A0ABN6WTW7_9BACT</name>
<dbReference type="Proteomes" id="UP001321445">
    <property type="component" value="Chromosome"/>
</dbReference>
<evidence type="ECO:0000256" key="1">
    <source>
        <dbReference type="SAM" id="Phobius"/>
    </source>
</evidence>
<keyword evidence="1" id="KW-0472">Membrane</keyword>
<gene>
    <name evidence="2" type="ORF">HCR_08430</name>
</gene>
<organism evidence="2 3">
    <name type="scientific">Hydrogenimonas cancrithermarum</name>
    <dbReference type="NCBI Taxonomy" id="2993563"/>
    <lineage>
        <taxon>Bacteria</taxon>
        <taxon>Pseudomonadati</taxon>
        <taxon>Campylobacterota</taxon>
        <taxon>Epsilonproteobacteria</taxon>
        <taxon>Campylobacterales</taxon>
        <taxon>Hydrogenimonadaceae</taxon>
        <taxon>Hydrogenimonas</taxon>
    </lineage>
</organism>
<keyword evidence="1" id="KW-1133">Transmembrane helix</keyword>
<keyword evidence="1" id="KW-0812">Transmembrane</keyword>
<reference evidence="2 3" key="1">
    <citation type="submission" date="2023-03" db="EMBL/GenBank/DDBJ databases">
        <title>Description of Hydrogenimonas sp. ISO32.</title>
        <authorList>
            <person name="Mino S."/>
            <person name="Fukazawa S."/>
            <person name="Sawabe T."/>
        </authorList>
    </citation>
    <scope>NUCLEOTIDE SEQUENCE [LARGE SCALE GENOMIC DNA]</scope>
    <source>
        <strain evidence="2 3">ISO32</strain>
    </source>
</reference>
<proteinExistence type="predicted"/>
<evidence type="ECO:0000313" key="3">
    <source>
        <dbReference type="Proteomes" id="UP001321445"/>
    </source>
</evidence>
<feature type="transmembrane region" description="Helical" evidence="1">
    <location>
        <begin position="7"/>
        <end position="26"/>
    </location>
</feature>
<feature type="transmembrane region" description="Helical" evidence="1">
    <location>
        <begin position="32"/>
        <end position="55"/>
    </location>
</feature>
<sequence length="108" mass="12557">MRENNFIAFWLVFGFFIGLMIGFFSQNDPFDILSVVVFSTLFFYMMAHVSIALFVRFMESGKVPFEKEAFDQKLDYFYNQLLHREAEVDANYAYISKNDGTADAQKGS</sequence>
<protein>
    <recommendedName>
        <fullName evidence="4">Motility integral membrane protein</fullName>
    </recommendedName>
</protein>
<accession>A0ABN6WTW7</accession>
<evidence type="ECO:0000313" key="2">
    <source>
        <dbReference type="EMBL" id="BDY12531.1"/>
    </source>
</evidence>
<keyword evidence="3" id="KW-1185">Reference proteome</keyword>
<evidence type="ECO:0008006" key="4">
    <source>
        <dbReference type="Google" id="ProtNLM"/>
    </source>
</evidence>
<dbReference type="EMBL" id="AP027370">
    <property type="protein sequence ID" value="BDY12531.1"/>
    <property type="molecule type" value="Genomic_DNA"/>
</dbReference>
<dbReference type="RefSeq" id="WP_286337723.1">
    <property type="nucleotide sequence ID" value="NZ_AP027370.1"/>
</dbReference>